<evidence type="ECO:0000256" key="6">
    <source>
        <dbReference type="ARBA" id="ARBA00023288"/>
    </source>
</evidence>
<keyword evidence="4" id="KW-0472">Membrane</keyword>
<evidence type="ECO:0000256" key="5">
    <source>
        <dbReference type="ARBA" id="ARBA00023228"/>
    </source>
</evidence>
<reference evidence="7" key="1">
    <citation type="submission" date="2022-11" db="EMBL/GenBank/DDBJ databases">
        <authorList>
            <person name="Kikuchi T."/>
        </authorList>
    </citation>
    <scope>NUCLEOTIDE SEQUENCE</scope>
    <source>
        <strain evidence="7">PS1010</strain>
    </source>
</reference>
<accession>A0A9P1IBP6</accession>
<dbReference type="Pfam" id="PF10158">
    <property type="entry name" value="LOH1CR12"/>
    <property type="match status" value="1"/>
</dbReference>
<protein>
    <recommendedName>
        <fullName evidence="3">BLOC-1-related complex subunit 5</fullName>
    </recommendedName>
</protein>
<dbReference type="AlphaFoldDB" id="A0A9P1IBP6"/>
<dbReference type="PANTHER" id="PTHR31634">
    <property type="entry name" value="BLOC-1-RELATED COMPLEX SUBUNIT 5"/>
    <property type="match status" value="1"/>
</dbReference>
<name>A0A9P1IBP6_9PELO</name>
<organism evidence="7 8">
    <name type="scientific">Caenorhabditis angaria</name>
    <dbReference type="NCBI Taxonomy" id="860376"/>
    <lineage>
        <taxon>Eukaryota</taxon>
        <taxon>Metazoa</taxon>
        <taxon>Ecdysozoa</taxon>
        <taxon>Nematoda</taxon>
        <taxon>Chromadorea</taxon>
        <taxon>Rhabditida</taxon>
        <taxon>Rhabditina</taxon>
        <taxon>Rhabditomorpha</taxon>
        <taxon>Rhabditoidea</taxon>
        <taxon>Rhabditidae</taxon>
        <taxon>Peloderinae</taxon>
        <taxon>Caenorhabditis</taxon>
    </lineage>
</organism>
<dbReference type="GO" id="GO:1903744">
    <property type="term" value="P:positive regulation of anterograde synaptic vesicle transport"/>
    <property type="evidence" value="ECO:0007669"/>
    <property type="project" value="TreeGrafter"/>
</dbReference>
<gene>
    <name evidence="7" type="ORF">CAMP_LOCUS4737</name>
</gene>
<keyword evidence="6" id="KW-0449">Lipoprotein</keyword>
<dbReference type="EMBL" id="CANHGI010000002">
    <property type="protein sequence ID" value="CAI5442100.1"/>
    <property type="molecule type" value="Genomic_DNA"/>
</dbReference>
<evidence type="ECO:0000313" key="7">
    <source>
        <dbReference type="EMBL" id="CAI5442100.1"/>
    </source>
</evidence>
<evidence type="ECO:0000313" key="8">
    <source>
        <dbReference type="Proteomes" id="UP001152747"/>
    </source>
</evidence>
<dbReference type="OrthoDB" id="10035640at2759"/>
<dbReference type="Proteomes" id="UP001152747">
    <property type="component" value="Unassembled WGS sequence"/>
</dbReference>
<comment type="subcellular location">
    <subcellularLocation>
        <location evidence="1">Lysosome membrane</location>
        <topology evidence="1">Lipid-anchor</topology>
        <orientation evidence="1">Cytoplasmic side</orientation>
    </subcellularLocation>
</comment>
<dbReference type="GO" id="GO:0098574">
    <property type="term" value="C:cytoplasmic side of lysosomal membrane"/>
    <property type="evidence" value="ECO:0007669"/>
    <property type="project" value="TreeGrafter"/>
</dbReference>
<dbReference type="GO" id="GO:0099078">
    <property type="term" value="C:BORC complex"/>
    <property type="evidence" value="ECO:0007669"/>
    <property type="project" value="TreeGrafter"/>
</dbReference>
<evidence type="ECO:0000256" key="4">
    <source>
        <dbReference type="ARBA" id="ARBA00023136"/>
    </source>
</evidence>
<sequence length="118" mass="13634">MEQNKIPTGIKMVEHRVMRLYEDTRKKKQLFDGFMDSLSEMNRLHDDIVRIQLLLEEIVPIVETINEILLPEDRLPPLNLGRVLDRSPVPSTDSSLQSTPTHHIAPIEEIRVIDLVDS</sequence>
<comment type="caution">
    <text evidence="7">The sequence shown here is derived from an EMBL/GenBank/DDBJ whole genome shotgun (WGS) entry which is preliminary data.</text>
</comment>
<evidence type="ECO:0000256" key="1">
    <source>
        <dbReference type="ARBA" id="ARBA00004122"/>
    </source>
</evidence>
<dbReference type="GO" id="GO:0032418">
    <property type="term" value="P:lysosome localization"/>
    <property type="evidence" value="ECO:0007669"/>
    <property type="project" value="InterPro"/>
</dbReference>
<keyword evidence="8" id="KW-1185">Reference proteome</keyword>
<dbReference type="InterPro" id="IPR018780">
    <property type="entry name" value="TBORCS5"/>
</dbReference>
<proteinExistence type="inferred from homology"/>
<dbReference type="GO" id="GO:0030672">
    <property type="term" value="C:synaptic vesicle membrane"/>
    <property type="evidence" value="ECO:0007669"/>
    <property type="project" value="TreeGrafter"/>
</dbReference>
<comment type="similarity">
    <text evidence="2">Belongs to the BORCS5 family.</text>
</comment>
<keyword evidence="5" id="KW-0458">Lysosome</keyword>
<evidence type="ECO:0000256" key="3">
    <source>
        <dbReference type="ARBA" id="ARBA00022300"/>
    </source>
</evidence>
<dbReference type="PANTHER" id="PTHR31634:SF2">
    <property type="entry name" value="BLOC-1-RELATED COMPLEX SUBUNIT 5"/>
    <property type="match status" value="1"/>
</dbReference>
<dbReference type="GO" id="GO:0072384">
    <property type="term" value="P:organelle transport along microtubule"/>
    <property type="evidence" value="ECO:0007669"/>
    <property type="project" value="TreeGrafter"/>
</dbReference>
<evidence type="ECO:0000256" key="2">
    <source>
        <dbReference type="ARBA" id="ARBA00010235"/>
    </source>
</evidence>